<protein>
    <submittedName>
        <fullName evidence="2">Uncharacterized protein</fullName>
    </submittedName>
</protein>
<evidence type="ECO:0000256" key="1">
    <source>
        <dbReference type="SAM" id="MobiDB-lite"/>
    </source>
</evidence>
<dbReference type="AlphaFoldDB" id="A0A5D2JHS7"/>
<evidence type="ECO:0000313" key="2">
    <source>
        <dbReference type="EMBL" id="TYH54318.1"/>
    </source>
</evidence>
<keyword evidence="3" id="KW-1185">Reference proteome</keyword>
<dbReference type="EMBL" id="CM017631">
    <property type="protein sequence ID" value="TYH54318.1"/>
    <property type="molecule type" value="Genomic_DNA"/>
</dbReference>
<feature type="compositionally biased region" description="Polar residues" evidence="1">
    <location>
        <begin position="1"/>
        <end position="12"/>
    </location>
</feature>
<sequence length="70" mass="7669">MTLSMCFSTTTAADPIPTSDPHPPHSSNSQSLMVVSSYKFADFPGHSSDHANFHFDILFVHIPCSLYLPS</sequence>
<dbReference type="Proteomes" id="UP000322667">
    <property type="component" value="Chromosome D09"/>
</dbReference>
<feature type="region of interest" description="Disordered" evidence="1">
    <location>
        <begin position="1"/>
        <end position="29"/>
    </location>
</feature>
<reference evidence="2 3" key="1">
    <citation type="submission" date="2019-07" db="EMBL/GenBank/DDBJ databases">
        <title>WGS assembly of Gossypium tomentosum.</title>
        <authorList>
            <person name="Chen Z.J."/>
            <person name="Sreedasyam A."/>
            <person name="Ando A."/>
            <person name="Song Q."/>
            <person name="De L."/>
            <person name="Hulse-Kemp A."/>
            <person name="Ding M."/>
            <person name="Ye W."/>
            <person name="Kirkbride R."/>
            <person name="Jenkins J."/>
            <person name="Plott C."/>
            <person name="Lovell J."/>
            <person name="Lin Y.-M."/>
            <person name="Vaughn R."/>
            <person name="Liu B."/>
            <person name="Li W."/>
            <person name="Simpson S."/>
            <person name="Scheffler B."/>
            <person name="Saski C."/>
            <person name="Grover C."/>
            <person name="Hu G."/>
            <person name="Conover J."/>
            <person name="Carlson J."/>
            <person name="Shu S."/>
            <person name="Boston L."/>
            <person name="Williams M."/>
            <person name="Peterson D."/>
            <person name="Mcgee K."/>
            <person name="Jones D."/>
            <person name="Wendel J."/>
            <person name="Stelly D."/>
            <person name="Grimwood J."/>
            <person name="Schmutz J."/>
        </authorList>
    </citation>
    <scope>NUCLEOTIDE SEQUENCE [LARGE SCALE GENOMIC DNA]</scope>
    <source>
        <strain evidence="2">7179.01</strain>
    </source>
</reference>
<gene>
    <name evidence="2" type="ORF">ES332_D09G159700v1</name>
</gene>
<organism evidence="2 3">
    <name type="scientific">Gossypium tomentosum</name>
    <name type="common">Hawaiian cotton</name>
    <name type="synonym">Gossypium sandvicense</name>
    <dbReference type="NCBI Taxonomy" id="34277"/>
    <lineage>
        <taxon>Eukaryota</taxon>
        <taxon>Viridiplantae</taxon>
        <taxon>Streptophyta</taxon>
        <taxon>Embryophyta</taxon>
        <taxon>Tracheophyta</taxon>
        <taxon>Spermatophyta</taxon>
        <taxon>Magnoliopsida</taxon>
        <taxon>eudicotyledons</taxon>
        <taxon>Gunneridae</taxon>
        <taxon>Pentapetalae</taxon>
        <taxon>rosids</taxon>
        <taxon>malvids</taxon>
        <taxon>Malvales</taxon>
        <taxon>Malvaceae</taxon>
        <taxon>Malvoideae</taxon>
        <taxon>Gossypium</taxon>
    </lineage>
</organism>
<proteinExistence type="predicted"/>
<name>A0A5D2JHS7_GOSTO</name>
<accession>A0A5D2JHS7</accession>
<evidence type="ECO:0000313" key="3">
    <source>
        <dbReference type="Proteomes" id="UP000322667"/>
    </source>
</evidence>